<name>D2U8J6_XANAP</name>
<evidence type="ECO:0000313" key="4">
    <source>
        <dbReference type="EMBL" id="CBA16276.1"/>
    </source>
</evidence>
<dbReference type="Pfam" id="PF00550">
    <property type="entry name" value="PP-binding"/>
    <property type="match status" value="1"/>
</dbReference>
<dbReference type="GeneID" id="57877091"/>
<dbReference type="InterPro" id="IPR036736">
    <property type="entry name" value="ACP-like_sf"/>
</dbReference>
<dbReference type="Proteomes" id="UP000001890">
    <property type="component" value="Chromosome"/>
</dbReference>
<evidence type="ECO:0000313" key="5">
    <source>
        <dbReference type="Proteomes" id="UP000001890"/>
    </source>
</evidence>
<keyword evidence="1" id="KW-0596">Phosphopantetheine</keyword>
<dbReference type="STRING" id="380358.XALC_1782"/>
<dbReference type="InterPro" id="IPR006162">
    <property type="entry name" value="Ppantetheine_attach_site"/>
</dbReference>
<protein>
    <submittedName>
        <fullName evidence="4">Putative acyl_carrier_protein</fullName>
    </submittedName>
</protein>
<accession>D2U8J6</accession>
<organism evidence="4 5">
    <name type="scientific">Xanthomonas albilineans (strain GPE PC73 / CFBP 7063)</name>
    <dbReference type="NCBI Taxonomy" id="380358"/>
    <lineage>
        <taxon>Bacteria</taxon>
        <taxon>Pseudomonadati</taxon>
        <taxon>Pseudomonadota</taxon>
        <taxon>Gammaproteobacteria</taxon>
        <taxon>Lysobacterales</taxon>
        <taxon>Lysobacteraceae</taxon>
        <taxon>Xanthomonas</taxon>
    </lineage>
</organism>
<proteinExistence type="predicted"/>
<dbReference type="OrthoDB" id="7063706at2"/>
<dbReference type="SUPFAM" id="SSF47336">
    <property type="entry name" value="ACP-like"/>
    <property type="match status" value="1"/>
</dbReference>
<dbReference type="PROSITE" id="PS50075">
    <property type="entry name" value="CARRIER"/>
    <property type="match status" value="1"/>
</dbReference>
<dbReference type="KEGG" id="xal:XALC_1782"/>
<dbReference type="AlphaFoldDB" id="D2U8J6"/>
<dbReference type="RefSeq" id="WP_012916276.1">
    <property type="nucleotide sequence ID" value="NC_013722.1"/>
</dbReference>
<gene>
    <name evidence="4" type="ordered locus">XALc_1782</name>
</gene>
<dbReference type="InterPro" id="IPR009081">
    <property type="entry name" value="PP-bd_ACP"/>
</dbReference>
<dbReference type="PROSITE" id="PS00012">
    <property type="entry name" value="PHOSPHOPANTETHEINE"/>
    <property type="match status" value="1"/>
</dbReference>
<keyword evidence="2" id="KW-0597">Phosphoprotein</keyword>
<evidence type="ECO:0000256" key="1">
    <source>
        <dbReference type="ARBA" id="ARBA00022450"/>
    </source>
</evidence>
<dbReference type="EMBL" id="FP565176">
    <property type="protein sequence ID" value="CBA16276.1"/>
    <property type="molecule type" value="Genomic_DNA"/>
</dbReference>
<keyword evidence="5" id="KW-1185">Reference proteome</keyword>
<sequence>MTESIESQIYSIVAKHVDIDLGNLTPDSKLQDLGVKSLEAIEILFDIEEHFDITFQERDPNLDDGSLSKLVQAVEEALAAKAAKAAT</sequence>
<reference evidence="4 5" key="1">
    <citation type="journal article" date="2009" name="BMC Genomics">
        <title>The complete genome sequence of Xanthomonas albilineans provides new insights into the reductive genome evolution of the xylem-limited Xanthomonadaceae.</title>
        <authorList>
            <person name="Pieretti I."/>
            <person name="Royer M."/>
            <person name="Barbe V."/>
            <person name="Carrere S."/>
            <person name="Koebnik R."/>
            <person name="Cociancich S."/>
            <person name="Couloux A."/>
            <person name="Darrasse A."/>
            <person name="Gouzy J."/>
            <person name="Jacques M.A."/>
            <person name="Lauber E."/>
            <person name="Manceau C."/>
            <person name="Mangenot S."/>
            <person name="Poussier S."/>
            <person name="Segurens B."/>
            <person name="Szurek B."/>
            <person name="Verdier V."/>
            <person name="Arlat M."/>
            <person name="Rott P."/>
        </authorList>
    </citation>
    <scope>NUCLEOTIDE SEQUENCE [LARGE SCALE GENOMIC DNA]</scope>
    <source>
        <strain evidence="5">GPE PC73 / CFBP 7063</strain>
    </source>
</reference>
<feature type="domain" description="Carrier" evidence="3">
    <location>
        <begin position="1"/>
        <end position="78"/>
    </location>
</feature>
<dbReference type="PATRIC" id="fig|29447.3.peg.1742"/>
<dbReference type="eggNOG" id="COG0236">
    <property type="taxonomic scope" value="Bacteria"/>
</dbReference>
<evidence type="ECO:0000259" key="3">
    <source>
        <dbReference type="PROSITE" id="PS50075"/>
    </source>
</evidence>
<dbReference type="Gene3D" id="1.10.1200.10">
    <property type="entry name" value="ACP-like"/>
    <property type="match status" value="1"/>
</dbReference>
<evidence type="ECO:0000256" key="2">
    <source>
        <dbReference type="ARBA" id="ARBA00022553"/>
    </source>
</evidence>